<dbReference type="GO" id="GO:0005737">
    <property type="term" value="C:cytoplasm"/>
    <property type="evidence" value="ECO:0007669"/>
    <property type="project" value="UniProtKB-SubCell"/>
</dbReference>
<feature type="compositionally biased region" description="Basic residues" evidence="8">
    <location>
        <begin position="822"/>
        <end position="837"/>
    </location>
</feature>
<feature type="compositionally biased region" description="Polar residues" evidence="8">
    <location>
        <begin position="345"/>
        <end position="357"/>
    </location>
</feature>
<dbReference type="PANTHER" id="PTHR41391:SF1">
    <property type="entry name" value="RESTRICTION OF TELOMERE CAPPING PROTEIN 4"/>
    <property type="match status" value="1"/>
</dbReference>
<feature type="compositionally biased region" description="Basic and acidic residues" evidence="8">
    <location>
        <begin position="688"/>
        <end position="704"/>
    </location>
</feature>
<feature type="compositionally biased region" description="Basic and acidic residues" evidence="8">
    <location>
        <begin position="143"/>
        <end position="157"/>
    </location>
</feature>
<dbReference type="HOGENOM" id="CLU_300526_0_0_1"/>
<evidence type="ECO:0000256" key="5">
    <source>
        <dbReference type="ARBA" id="ARBA00015162"/>
    </source>
</evidence>
<dbReference type="eggNOG" id="ENOG502SEU0">
    <property type="taxonomic scope" value="Eukaryota"/>
</dbReference>
<dbReference type="InterPro" id="IPR028094">
    <property type="entry name" value="RTC4_C"/>
</dbReference>
<proteinExistence type="inferred from homology"/>
<dbReference type="Proteomes" id="UP000001861">
    <property type="component" value="Unassembled WGS sequence"/>
</dbReference>
<evidence type="ECO:0000256" key="7">
    <source>
        <dbReference type="ARBA" id="ARBA00023242"/>
    </source>
</evidence>
<dbReference type="KEGG" id="cci:CC1G_08348"/>
<feature type="region of interest" description="Disordered" evidence="8">
    <location>
        <begin position="1"/>
        <end position="380"/>
    </location>
</feature>
<feature type="compositionally biased region" description="Basic and acidic residues" evidence="8">
    <location>
        <begin position="745"/>
        <end position="759"/>
    </location>
</feature>
<feature type="compositionally biased region" description="Low complexity" evidence="8">
    <location>
        <begin position="79"/>
        <end position="95"/>
    </location>
</feature>
<feature type="domain" description="Restriction of telomere capping protein 4 C-terminal" evidence="9">
    <location>
        <begin position="500"/>
        <end position="645"/>
    </location>
</feature>
<feature type="compositionally biased region" description="Low complexity" evidence="8">
    <location>
        <begin position="47"/>
        <end position="61"/>
    </location>
</feature>
<feature type="compositionally biased region" description="Low complexity" evidence="8">
    <location>
        <begin position="132"/>
        <end position="142"/>
    </location>
</feature>
<reference evidence="10 11" key="1">
    <citation type="journal article" date="2010" name="Proc. Natl. Acad. Sci. U.S.A.">
        <title>Insights into evolution of multicellular fungi from the assembled chromosomes of the mushroom Coprinopsis cinerea (Coprinus cinereus).</title>
        <authorList>
            <person name="Stajich J.E."/>
            <person name="Wilke S.K."/>
            <person name="Ahren D."/>
            <person name="Au C.H."/>
            <person name="Birren B.W."/>
            <person name="Borodovsky M."/>
            <person name="Burns C."/>
            <person name="Canback B."/>
            <person name="Casselton L.A."/>
            <person name="Cheng C.K."/>
            <person name="Deng J."/>
            <person name="Dietrich F.S."/>
            <person name="Fargo D.C."/>
            <person name="Farman M.L."/>
            <person name="Gathman A.C."/>
            <person name="Goldberg J."/>
            <person name="Guigo R."/>
            <person name="Hoegger P.J."/>
            <person name="Hooker J.B."/>
            <person name="Huggins A."/>
            <person name="James T.Y."/>
            <person name="Kamada T."/>
            <person name="Kilaru S."/>
            <person name="Kodira C."/>
            <person name="Kues U."/>
            <person name="Kupfer D."/>
            <person name="Kwan H.S."/>
            <person name="Lomsadze A."/>
            <person name="Li W."/>
            <person name="Lilly W.W."/>
            <person name="Ma L.J."/>
            <person name="Mackey A.J."/>
            <person name="Manning G."/>
            <person name="Martin F."/>
            <person name="Muraguchi H."/>
            <person name="Natvig D.O."/>
            <person name="Palmerini H."/>
            <person name="Ramesh M.A."/>
            <person name="Rehmeyer C.J."/>
            <person name="Roe B.A."/>
            <person name="Shenoy N."/>
            <person name="Stanke M."/>
            <person name="Ter-Hovhannisyan V."/>
            <person name="Tunlid A."/>
            <person name="Velagapudi R."/>
            <person name="Vision T.J."/>
            <person name="Zeng Q."/>
            <person name="Zolan M.E."/>
            <person name="Pukkila P.J."/>
        </authorList>
    </citation>
    <scope>NUCLEOTIDE SEQUENCE [LARGE SCALE GENOMIC DNA]</scope>
    <source>
        <strain evidence="11">Okayama-7 / 130 / ATCC MYA-4618 / FGSC 9003</strain>
    </source>
</reference>
<name>A8NA92_COPC7</name>
<dbReference type="GO" id="GO:0005634">
    <property type="term" value="C:nucleus"/>
    <property type="evidence" value="ECO:0007669"/>
    <property type="project" value="UniProtKB-SubCell"/>
</dbReference>
<dbReference type="OrthoDB" id="128308at2759"/>
<feature type="compositionally biased region" description="Acidic residues" evidence="8">
    <location>
        <begin position="842"/>
        <end position="854"/>
    </location>
</feature>
<evidence type="ECO:0000313" key="10">
    <source>
        <dbReference type="EMBL" id="EAU90075.2"/>
    </source>
</evidence>
<dbReference type="GeneID" id="6008218"/>
<evidence type="ECO:0000256" key="8">
    <source>
        <dbReference type="SAM" id="MobiDB-lite"/>
    </source>
</evidence>
<dbReference type="PANTHER" id="PTHR41391">
    <property type="entry name" value="RESTRICTION OF TELOMERE CAPPING PROTEIN 4"/>
    <property type="match status" value="1"/>
</dbReference>
<feature type="compositionally biased region" description="Basic and acidic residues" evidence="8">
    <location>
        <begin position="653"/>
        <end position="664"/>
    </location>
</feature>
<evidence type="ECO:0000256" key="3">
    <source>
        <dbReference type="ARBA" id="ARBA00004496"/>
    </source>
</evidence>
<evidence type="ECO:0000313" key="11">
    <source>
        <dbReference type="Proteomes" id="UP000001861"/>
    </source>
</evidence>
<dbReference type="EMBL" id="AACS02000007">
    <property type="protein sequence ID" value="EAU90075.2"/>
    <property type="molecule type" value="Genomic_DNA"/>
</dbReference>
<feature type="compositionally biased region" description="Polar residues" evidence="8">
    <location>
        <begin position="871"/>
        <end position="881"/>
    </location>
</feature>
<evidence type="ECO:0000256" key="4">
    <source>
        <dbReference type="ARBA" id="ARBA00009461"/>
    </source>
</evidence>
<feature type="compositionally biased region" description="Basic and acidic residues" evidence="8">
    <location>
        <begin position="914"/>
        <end position="924"/>
    </location>
</feature>
<comment type="function">
    <text evidence="1">May be involved in a process influencing telomere capping.</text>
</comment>
<dbReference type="InterPro" id="IPR039024">
    <property type="entry name" value="RTC4"/>
</dbReference>
<dbReference type="AlphaFoldDB" id="A8NA92"/>
<feature type="compositionally biased region" description="Low complexity" evidence="8">
    <location>
        <begin position="778"/>
        <end position="787"/>
    </location>
</feature>
<dbReference type="Pfam" id="PF14474">
    <property type="entry name" value="RTC4"/>
    <property type="match status" value="1"/>
</dbReference>
<feature type="compositionally biased region" description="Basic and acidic residues" evidence="8">
    <location>
        <begin position="940"/>
        <end position="952"/>
    </location>
</feature>
<feature type="compositionally biased region" description="Polar residues" evidence="8">
    <location>
        <begin position="719"/>
        <end position="728"/>
    </location>
</feature>
<evidence type="ECO:0000256" key="6">
    <source>
        <dbReference type="ARBA" id="ARBA00022490"/>
    </source>
</evidence>
<dbReference type="RefSeq" id="XP_001831744.2">
    <property type="nucleotide sequence ID" value="XM_001831692.2"/>
</dbReference>
<comment type="similarity">
    <text evidence="4">Belongs to the RTC4 family.</text>
</comment>
<keyword evidence="11" id="KW-1185">Reference proteome</keyword>
<dbReference type="VEuPathDB" id="FungiDB:CC1G_08348"/>
<evidence type="ECO:0000256" key="1">
    <source>
        <dbReference type="ARBA" id="ARBA00002738"/>
    </source>
</evidence>
<dbReference type="InParanoid" id="A8NA92"/>
<dbReference type="SMART" id="SM01312">
    <property type="entry name" value="RTC4"/>
    <property type="match status" value="1"/>
</dbReference>
<feature type="compositionally biased region" description="Basic and acidic residues" evidence="8">
    <location>
        <begin position="69"/>
        <end position="78"/>
    </location>
</feature>
<accession>A8NA92</accession>
<keyword evidence="7" id="KW-0539">Nucleus</keyword>
<comment type="caution">
    <text evidence="10">The sequence shown here is derived from an EMBL/GenBank/DDBJ whole genome shotgun (WGS) entry which is preliminary data.</text>
</comment>
<comment type="subcellular location">
    <subcellularLocation>
        <location evidence="3">Cytoplasm</location>
    </subcellularLocation>
    <subcellularLocation>
        <location evidence="2">Nucleus</location>
    </subcellularLocation>
</comment>
<sequence>MNARFRDRGTTIWTDSSVRRPTRSGSSSQPSGKSRTACFDEYGSGFSSQQAKKSQSTYSKKSTTRKRPHIQDREHDFDSSSSDDPLDSLSEASPSKSKEKKGFIDDDGQKHEYHPLFKPKDDVFKNLKFKKTGSGASGSKSTAGDDKPRQFDSKGKNADAGLSPTTRTKEDVDLYDEPPKGPPTRSRPAPRPRLVAKTTTDKPSLPSRKAAPVKRAGSNSRLANKYCVISSDDENEVPEQTPKQTKTRPRKQPQDFPVSPPTSQPVSSGSSRREKAKPAPFPMMTDTAKPSLSPGKGKKKAVVQPFPLEVPSRQDKTFLVPKKGKEQESLFTDDEDGGPLPQPFPLSTQFLNGTPSPTRRKRHSRSGVSDDDDTTPRKKVRDSIGMLNLSDFGEGNSMFLSSSVDPSTLCPYCDSPLPPSPSPMLLKLLETAKKKSYPDARPSNPLGRKAPFTQYIAVCQRHRFEIRILPEAEKKRWPKSIDWKKLGPRIQKMKRELQEIIDDDGDVIEVVDEDGSDSDNLGSGPRSKSHFWREVMSVVKEKGVRAAAGVKDQFLNFEKTQPGYYGELGSVIIHQTLYDMFPPSSFDLDSISPLSPEEFTQKILVPEVGLRLIMEDRNLHGPAGEKSALQILRESSAYGVAMFPADAGDEGVETSRAKKQRDGVEAGELIVMERARKRRQEIEEEEEREKAEEERREREKREAEAGVPRPRPRPRPLKASSSAMSITTDPEEYSFVPRASRKRSSRYDTDVGRYSRDETDTSGASESSDADAEPPGEESPTSPTVSEIDVTTPSGLRNPAGAKPTPVRLPVSDSAEESDSRSKKKRQPKRVTSRSSKRYSDESDMDVSSCDEDFQVLVSTVKTPKAKASKMGQSRVSQSREMSIELIEDKTPKPKRRVTSVAPDPVASSTAYDTDVKMPPLERARARRLQREASSSSKNTGKEKAPARRSSDDSWVVGTMANNGFRTLTDSSDPADADWLLRDVSSSREISPTLSD</sequence>
<gene>
    <name evidence="10" type="ORF">CC1G_08348</name>
</gene>
<evidence type="ECO:0000256" key="2">
    <source>
        <dbReference type="ARBA" id="ARBA00004123"/>
    </source>
</evidence>
<protein>
    <recommendedName>
        <fullName evidence="5">Restriction of telomere capping protein 4</fullName>
    </recommendedName>
</protein>
<keyword evidence="6" id="KW-0963">Cytoplasm</keyword>
<feature type="compositionally biased region" description="Basic and acidic residues" evidence="8">
    <location>
        <begin position="96"/>
        <end position="125"/>
    </location>
</feature>
<feature type="compositionally biased region" description="Low complexity" evidence="8">
    <location>
        <begin position="23"/>
        <end position="36"/>
    </location>
</feature>
<evidence type="ECO:0000259" key="9">
    <source>
        <dbReference type="SMART" id="SM01312"/>
    </source>
</evidence>
<organism evidence="10 11">
    <name type="scientific">Coprinopsis cinerea (strain Okayama-7 / 130 / ATCC MYA-4618 / FGSC 9003)</name>
    <name type="common">Inky cap fungus</name>
    <name type="synonym">Hormographiella aspergillata</name>
    <dbReference type="NCBI Taxonomy" id="240176"/>
    <lineage>
        <taxon>Eukaryota</taxon>
        <taxon>Fungi</taxon>
        <taxon>Dikarya</taxon>
        <taxon>Basidiomycota</taxon>
        <taxon>Agaricomycotina</taxon>
        <taxon>Agaricomycetes</taxon>
        <taxon>Agaricomycetidae</taxon>
        <taxon>Agaricales</taxon>
        <taxon>Agaricineae</taxon>
        <taxon>Psathyrellaceae</taxon>
        <taxon>Coprinopsis</taxon>
    </lineage>
</organism>
<feature type="compositionally biased region" description="Polar residues" evidence="8">
    <location>
        <begin position="987"/>
        <end position="996"/>
    </location>
</feature>
<feature type="region of interest" description="Disordered" evidence="8">
    <location>
        <begin position="648"/>
        <end position="996"/>
    </location>
</feature>
<feature type="compositionally biased region" description="Polar residues" evidence="8">
    <location>
        <begin position="960"/>
        <end position="972"/>
    </location>
</feature>
<dbReference type="OMA" id="TMANNGF"/>